<accession>A0A0C2IP93</accession>
<dbReference type="AlphaFoldDB" id="A0A0C2IP93"/>
<proteinExistence type="predicted"/>
<keyword evidence="2" id="KW-1185">Reference proteome</keyword>
<protein>
    <submittedName>
        <fullName evidence="1">Uncharacterized protein</fullName>
    </submittedName>
</protein>
<evidence type="ECO:0000313" key="2">
    <source>
        <dbReference type="Proteomes" id="UP000031668"/>
    </source>
</evidence>
<comment type="caution">
    <text evidence="1">The sequence shown here is derived from an EMBL/GenBank/DDBJ whole genome shotgun (WGS) entry which is preliminary data.</text>
</comment>
<dbReference type="Proteomes" id="UP000031668">
    <property type="component" value="Unassembled WGS sequence"/>
</dbReference>
<dbReference type="EMBL" id="JWZT01003251">
    <property type="protein sequence ID" value="KII67304.1"/>
    <property type="molecule type" value="Genomic_DNA"/>
</dbReference>
<sequence length="346" mass="40533">MRCIIYDDDDLIYSVPPSKDPLNDLVDEFERMFIHMPKIDKRKLCVPHISIKDFVDIGTISTANQQKFHNMTLIYCLIKIFKPDELIANERLFTLLYCCLHVIKVRSDVVVSLALEIIYKLFDDSMMYYKFIGDDILYRVLSVPYYLTSSNYVVRVLFKISKDALLLDDIFENDPNVVKTIIDYILQALTCFFDDTSTAALINFLKYSSFDDLNEIGGLQTITREFRRIEFCKKSKIKCKKYSADINRLFTVYFNQILTFCIFVRTYFVKYIYSQVPTLFEAAKDPVNKLETDDQFCDTLLQKLEETGFIGEPEPSISVQINHDLFEVIHIIYRSIQQIPAQEKTM</sequence>
<name>A0A0C2IP93_THEKT</name>
<gene>
    <name evidence="1" type="ORF">RF11_07727</name>
</gene>
<reference evidence="1 2" key="1">
    <citation type="journal article" date="2014" name="Genome Biol. Evol.">
        <title>The genome of the myxosporean Thelohanellus kitauei shows adaptations to nutrient acquisition within its fish host.</title>
        <authorList>
            <person name="Yang Y."/>
            <person name="Xiong J."/>
            <person name="Zhou Z."/>
            <person name="Huo F."/>
            <person name="Miao W."/>
            <person name="Ran C."/>
            <person name="Liu Y."/>
            <person name="Zhang J."/>
            <person name="Feng J."/>
            <person name="Wang M."/>
            <person name="Wang M."/>
            <person name="Wang L."/>
            <person name="Yao B."/>
        </authorList>
    </citation>
    <scope>NUCLEOTIDE SEQUENCE [LARGE SCALE GENOMIC DNA]</scope>
    <source>
        <strain evidence="1">Wuqing</strain>
    </source>
</reference>
<evidence type="ECO:0000313" key="1">
    <source>
        <dbReference type="EMBL" id="KII67304.1"/>
    </source>
</evidence>
<organism evidence="1 2">
    <name type="scientific">Thelohanellus kitauei</name>
    <name type="common">Myxosporean</name>
    <dbReference type="NCBI Taxonomy" id="669202"/>
    <lineage>
        <taxon>Eukaryota</taxon>
        <taxon>Metazoa</taxon>
        <taxon>Cnidaria</taxon>
        <taxon>Myxozoa</taxon>
        <taxon>Myxosporea</taxon>
        <taxon>Bivalvulida</taxon>
        <taxon>Platysporina</taxon>
        <taxon>Myxobolidae</taxon>
        <taxon>Thelohanellus</taxon>
    </lineage>
</organism>